<dbReference type="EMBL" id="LAZR01007665">
    <property type="protein sequence ID" value="KKM83772.1"/>
    <property type="molecule type" value="Genomic_DNA"/>
</dbReference>
<proteinExistence type="predicted"/>
<name>A0A0F9NRE0_9ZZZZ</name>
<protein>
    <submittedName>
        <fullName evidence="1">Uncharacterized protein</fullName>
    </submittedName>
</protein>
<evidence type="ECO:0000313" key="1">
    <source>
        <dbReference type="EMBL" id="KKM83772.1"/>
    </source>
</evidence>
<accession>A0A0F9NRE0</accession>
<sequence length="1614" mass="186190">ANHTSSFDLQIDQLRVDYSNKFDWYSVNAEVMWDLTDVIQTVEFLSYSHKTTEAANTILEIWDFTDTEWDLVNSSTNTNGFYDTQFDLSNSRYRDGSDNVKVRYRTAELMETPFNLLIDRLKVDYTTVRDAHKIDFEVIWDITDVTFNLMEFIKYSHKTNVSIDIDVDIYNYTSQTWYEIESVINSQTFDDDSFALSSDFYNSSNHVRLRFQSDSWETFTEEGFKLLLDRLTIDYEYHNTVYGHLGDNQYFSFIADNEVYNVSMYYLDGQNKIFIAYMEPDPSNPNRFEYTWNFIQSTTGALTNDDIDIIFYLKDIFNNTNEIRYRFIANFESPVPTISLGNGSQDFENNAATPLTALTFDSDEIMEYGMYYGTHDFKYELGEIELDIDFVDTYYSAIGTSVSIIPEFDGHKNVLQMEDNNNTGRAYLYHTFSSSLDNSIEFWLGSSWNASYTYRNGYLYFDEVGSGGNLAMLVLSGSAFRYYNGATDITISTFTNNTLYHIRLDFDDTTNTYDVYVNGVLEVSGIAYLSSSTNGVNRLRLYTRDFNSGYKIYFDAIGFTSDTISHNGLGYKTGYNINPFNLEPMLEQKFSTSYLDFGEYVKISDVDGQQNVLEIFAPSGQHLYISKQLDDLIVGDGSVLEWSWRVDTLGYTEVQIVGDGGIAPYLIFNGNGDLIYYDGSNHVVETGLVAGRWYKHKIVINFTSNSFDWYVDDELKQANCNFYYSSSSLNNVKYHSSAGTTAYYNVYPENEIAKEEYRIINFDTGSTTPWKEFNSSLIKTINDLEVNLGTQFPINFIIEYRTTDISGNQGTTTTYNRQYETIYFSREVQISLSDDTIDLNGFNNREISFQDTGQFNNTQFLDVLINGFNYGTAYLDNGFYKLSFGTENSMETLIGYSESIISDYIYSNINPLSHVSWETKDSDFFGVVKHVLVDGDITIINPLTYNTTSTLELAYLYDRGFILENYARIQDSFYYNATSEDNEIVNLNLMIDYVIDNNGVVTFPEDSLLLDLYNNPTEVEDGLIYFNYAATYFYDQMQLSNADGFFINFTMPSVYYDHTTIEKLTINFNDFSGKTYSKIYWDIDLREFFLESVKDQYEGSIFGLGQMMTIPLYIDINELAFSNPGNIFDFSLLESISFTISDSERWPGSFIQDIGNYSVMNLPYQRVGLKDLKLYNLISDSIEVDEQGFVNSTVVFKAPDYNDFFAQTEFKIKRLDVEFTELKVFLDNQRIDISLSTPFEIEYSDFLKLNYRFNNSLSPVILNDIYNLPVNLINASSSEVLSFGSASWVTKLDIDSLSGYYTKYYYSRFQAPLGLGEFNVSISSFGTPIFNISFTDASPFTLNITQEVLSSQEPIYLEADTFELEYGDSLILRGAVLDNDEYIIEDVVYNYYYQEAIDGESVVMLDFESPFGDDGFIDKQEFAFYYLNNDLEKVPIYSTLNGEFYKDNSILEYNINPEINYVDNTFLLNIHWKKNAINFINYDTVLLVSYKVLKGRPISPSSFSSLDSYGNDRREYLVEIPFARYDMINRSWITEDDFIEEFIIDKKLLYEDIESTEAIIEGPVYYTNQLVQTGIIYLDRVYVNDSSSGTFELLNESLYSWEITSNGDLNVSSL</sequence>
<feature type="non-terminal residue" evidence="1">
    <location>
        <position position="1"/>
    </location>
</feature>
<comment type="caution">
    <text evidence="1">The sequence shown here is derived from an EMBL/GenBank/DDBJ whole genome shotgun (WGS) entry which is preliminary data.</text>
</comment>
<reference evidence="1" key="1">
    <citation type="journal article" date="2015" name="Nature">
        <title>Complex archaea that bridge the gap between prokaryotes and eukaryotes.</title>
        <authorList>
            <person name="Spang A."/>
            <person name="Saw J.H."/>
            <person name="Jorgensen S.L."/>
            <person name="Zaremba-Niedzwiedzka K."/>
            <person name="Martijn J."/>
            <person name="Lind A.E."/>
            <person name="van Eijk R."/>
            <person name="Schleper C."/>
            <person name="Guy L."/>
            <person name="Ettema T.J."/>
        </authorList>
    </citation>
    <scope>NUCLEOTIDE SEQUENCE</scope>
</reference>
<organism evidence="1">
    <name type="scientific">marine sediment metagenome</name>
    <dbReference type="NCBI Taxonomy" id="412755"/>
    <lineage>
        <taxon>unclassified sequences</taxon>
        <taxon>metagenomes</taxon>
        <taxon>ecological metagenomes</taxon>
    </lineage>
</organism>
<gene>
    <name evidence="1" type="ORF">LCGC14_1305950</name>
</gene>
<feature type="non-terminal residue" evidence="1">
    <location>
        <position position="1614"/>
    </location>
</feature>